<dbReference type="PANTHER" id="PTHR22872">
    <property type="entry name" value="BTK-BINDING PROTEIN-RELATED"/>
    <property type="match status" value="1"/>
</dbReference>
<feature type="domain" description="RCC1-like" evidence="3">
    <location>
        <begin position="28"/>
        <end position="322"/>
    </location>
</feature>
<dbReference type="PROSITE" id="PS00626">
    <property type="entry name" value="RCC1_2"/>
    <property type="match status" value="2"/>
</dbReference>
<feature type="repeat" description="RCC1" evidence="2">
    <location>
        <begin position="79"/>
        <end position="130"/>
    </location>
</feature>
<organism evidence="4 5">
    <name type="scientific">Prorocentrum cordatum</name>
    <dbReference type="NCBI Taxonomy" id="2364126"/>
    <lineage>
        <taxon>Eukaryota</taxon>
        <taxon>Sar</taxon>
        <taxon>Alveolata</taxon>
        <taxon>Dinophyceae</taxon>
        <taxon>Prorocentrales</taxon>
        <taxon>Prorocentraceae</taxon>
        <taxon>Prorocentrum</taxon>
    </lineage>
</organism>
<dbReference type="SUPFAM" id="SSF50985">
    <property type="entry name" value="RCC1/BLIP-II"/>
    <property type="match status" value="2"/>
</dbReference>
<evidence type="ECO:0000256" key="2">
    <source>
        <dbReference type="PROSITE-ProRule" id="PRU00235"/>
    </source>
</evidence>
<feature type="repeat" description="RCC1" evidence="2">
    <location>
        <begin position="856"/>
        <end position="908"/>
    </location>
</feature>
<feature type="repeat" description="RCC1" evidence="2">
    <location>
        <begin position="272"/>
        <end position="323"/>
    </location>
</feature>
<dbReference type="PRINTS" id="PR00633">
    <property type="entry name" value="RCCNDNSATION"/>
</dbReference>
<name>A0ABN9UTA6_9DINO</name>
<dbReference type="Pfam" id="PF00415">
    <property type="entry name" value="RCC1"/>
    <property type="match status" value="2"/>
</dbReference>
<feature type="repeat" description="RCC1" evidence="2">
    <location>
        <begin position="131"/>
        <end position="203"/>
    </location>
</feature>
<evidence type="ECO:0000313" key="5">
    <source>
        <dbReference type="Proteomes" id="UP001189429"/>
    </source>
</evidence>
<proteinExistence type="predicted"/>
<dbReference type="EMBL" id="CAUYUJ010016236">
    <property type="protein sequence ID" value="CAK0863215.1"/>
    <property type="molecule type" value="Genomic_DNA"/>
</dbReference>
<dbReference type="PANTHER" id="PTHR22872:SF2">
    <property type="entry name" value="INHIBITOR OF BRUTON TYROSINE KINASE"/>
    <property type="match status" value="1"/>
</dbReference>
<evidence type="ECO:0000313" key="4">
    <source>
        <dbReference type="EMBL" id="CAK0863215.1"/>
    </source>
</evidence>
<dbReference type="InterPro" id="IPR000408">
    <property type="entry name" value="Reg_chr_condens"/>
</dbReference>
<dbReference type="Pfam" id="PF25390">
    <property type="entry name" value="WD40_RLD"/>
    <property type="match status" value="1"/>
</dbReference>
<dbReference type="InterPro" id="IPR009091">
    <property type="entry name" value="RCC1/BLIP-II"/>
</dbReference>
<dbReference type="Proteomes" id="UP001189429">
    <property type="component" value="Unassembled WGS sequence"/>
</dbReference>
<accession>A0ABN9UTA6</accession>
<dbReference type="Gene3D" id="2.130.10.30">
    <property type="entry name" value="Regulator of chromosome condensation 1/beta-lactamase-inhibitor protein II"/>
    <property type="match status" value="3"/>
</dbReference>
<gene>
    <name evidence="4" type="ORF">PCOR1329_LOCUS51412</name>
</gene>
<feature type="repeat" description="RCC1" evidence="2">
    <location>
        <begin position="786"/>
        <end position="855"/>
    </location>
</feature>
<feature type="repeat" description="RCC1" evidence="2">
    <location>
        <begin position="204"/>
        <end position="271"/>
    </location>
</feature>
<sequence length="914" mass="94578">MEAGLPLRYLAAFSGLGSGASGRGPSAVLAWGANRRGQLGLPFGPGVQLAPVPLLALEGVRVCAVASHESHAIFLTEEGHLWTCGAGFSGLLGHGGLEDCAQPRLLEPLAHKRAVAVAAGARHSAAVTSDGQVYTWGAADLGQLGHGFVEAGGAAHVLCHDPTTGGEFAYLPVPALVRALADDGAAVVAVACCSYSTLALTDAGHVYSWGNNTDGQCGLGQHVPGERTVTIDRHMARTALKVVATPRRVASAVPFRALSCGGYHALAIDREGSVWSWGQGMWGKLGHGDIRSMYEPKVVEALEHRGANVVAAGRSHSVCLCSLYRLTVSSGVKEKPLSPFTLLGLPVGKVNKHALTCAPLTPPGTSLQLRAFVCAPLMSVGLPFRFEPGVSQVNAGSHGVETVRDSVVLVDRGLAQGVWLKLATTDFDFSVKMAATGAQVPTRQGLTGDVMTATEGMYVADTDCKGKLCVIELPEVPNKDSPGTDPIESVVLRVLNVARGCQSAGALACVCALPPGCDLFRVQVSAVLQAGLSAAGAAAASRASAMGHRASHASAAAGRASAMGRQASAASALQAGKSSGSLGVSAVEAVRSTGSAVEAVRSGGSAVEAVRSSGSAAAAGGAPPMPLGFLDEEHGALLRKHLARLVAARLAEAPGGVPEEVRGWRRGQEEFSGKPFWERQDTGERRETAPLVGPGAMASLVVVREECLAERLQAVAKLQPKAIVLCQQSWRPDPEPVALPEFEGGWHLQVPIACVTYEAAEELKRLERGRAGAARLWVTMEVQEAGAVFAWGDGTMGQLGLGGIAHGSLLTHTANSLTNEEHSFASLPRYVSSLHEEQVTALACGAQHTLAANNDGEVFSWGQAEGLGATVSDDASSEVPVLVDHLEGHFRATRVFAGHDHSFAVAESSVQSVI</sequence>
<protein>
    <recommendedName>
        <fullName evidence="3">RCC1-like domain-containing protein</fullName>
    </recommendedName>
</protein>
<reference evidence="4" key="1">
    <citation type="submission" date="2023-10" db="EMBL/GenBank/DDBJ databases">
        <authorList>
            <person name="Chen Y."/>
            <person name="Shah S."/>
            <person name="Dougan E. K."/>
            <person name="Thang M."/>
            <person name="Chan C."/>
        </authorList>
    </citation>
    <scope>NUCLEOTIDE SEQUENCE [LARGE SCALE GENOMIC DNA]</scope>
</reference>
<feature type="repeat" description="RCC1" evidence="2">
    <location>
        <begin position="26"/>
        <end position="78"/>
    </location>
</feature>
<dbReference type="InterPro" id="IPR051625">
    <property type="entry name" value="Signaling_Regulatory_Domain"/>
</dbReference>
<evidence type="ECO:0000259" key="3">
    <source>
        <dbReference type="Pfam" id="PF25390"/>
    </source>
</evidence>
<dbReference type="PROSITE" id="PS50012">
    <property type="entry name" value="RCC1_3"/>
    <property type="match status" value="7"/>
</dbReference>
<evidence type="ECO:0000256" key="1">
    <source>
        <dbReference type="ARBA" id="ARBA00022737"/>
    </source>
</evidence>
<comment type="caution">
    <text evidence="4">The sequence shown here is derived from an EMBL/GenBank/DDBJ whole genome shotgun (WGS) entry which is preliminary data.</text>
</comment>
<keyword evidence="1" id="KW-0677">Repeat</keyword>
<dbReference type="InterPro" id="IPR058923">
    <property type="entry name" value="RCC1-like_dom"/>
</dbReference>
<keyword evidence="5" id="KW-1185">Reference proteome</keyword>